<accession>A0A7G6TVH9</accession>
<dbReference type="Proteomes" id="UP000515291">
    <property type="component" value="Chromosome"/>
</dbReference>
<dbReference type="KEGG" id="trb:HB776_05575"/>
<gene>
    <name evidence="1" type="ORF">HB776_05575</name>
</gene>
<evidence type="ECO:0000313" key="2">
    <source>
        <dbReference type="Proteomes" id="UP000515291"/>
    </source>
</evidence>
<dbReference type="EMBL" id="CP050292">
    <property type="protein sequence ID" value="QND70761.1"/>
    <property type="molecule type" value="Genomic_DNA"/>
</dbReference>
<proteinExistence type="predicted"/>
<dbReference type="RefSeq" id="WP_184515880.1">
    <property type="nucleotide sequence ID" value="NZ_CP050292.1"/>
</dbReference>
<reference evidence="2" key="1">
    <citation type="journal article" date="2020" name="Mol. Plant Microbe">
        <title>Rhizobial microsymbionts of the narrowly endemic Oxytropis species growing in Kamchatka are characterized by significant genetic diversity and possess a set of genes that are associated with T3SS and T6SS secretion systems and can affect the development of symbiosis.</title>
        <authorList>
            <person name="Safronova V."/>
            <person name="Guro P."/>
            <person name="Sazanova A."/>
            <person name="Kuznetsova I."/>
            <person name="Belimov A."/>
            <person name="Yakubov V."/>
            <person name="Chirak E."/>
            <person name="Afonin A."/>
            <person name="Gogolev Y."/>
            <person name="Andronov E."/>
            <person name="Tikhonovich I."/>
        </authorList>
    </citation>
    <scope>NUCLEOTIDE SEQUENCE [LARGE SCALE GENOMIC DNA]</scope>
    <source>
        <strain evidence="2">581</strain>
    </source>
</reference>
<evidence type="ECO:0000313" key="1">
    <source>
        <dbReference type="EMBL" id="QND70761.1"/>
    </source>
</evidence>
<sequence>MFVRFVVGTDGENHRWLTGIITEARLLRDRGKLAPYQQACLEDAYSWMNAHLPCPPFSTSDWGPEAVSWFKDTAEPSIKKMWEVVALLKEHSIAVRLLRSRNPGKIVYEDDFQIVVREWKRL</sequence>
<protein>
    <submittedName>
        <fullName evidence="1">Uncharacterized protein</fullName>
    </submittedName>
</protein>
<name>A0A7G6TVH9_9BRAD</name>
<organism evidence="1 2">
    <name type="scientific">Tardiphaga robiniae</name>
    <dbReference type="NCBI Taxonomy" id="943830"/>
    <lineage>
        <taxon>Bacteria</taxon>
        <taxon>Pseudomonadati</taxon>
        <taxon>Pseudomonadota</taxon>
        <taxon>Alphaproteobacteria</taxon>
        <taxon>Hyphomicrobiales</taxon>
        <taxon>Nitrobacteraceae</taxon>
        <taxon>Tardiphaga</taxon>
    </lineage>
</organism>
<dbReference type="AlphaFoldDB" id="A0A7G6TVH9"/>